<reference evidence="1" key="3">
    <citation type="submission" date="2018-03" db="EMBL/GenBank/DDBJ databases">
        <title>Cloning and sequencing of the gene encoding the enzyme for the reductive cleavage of diaryl ether bonds of 2,3,7,8-tetrachlorodibenzo-p-dioxin (TCDD) in Geobacillus thermodenitrificans UZO 3.</title>
        <authorList>
            <person name="Suzuki Y."/>
            <person name="Nakamura M."/>
            <person name="Otsuka Y."/>
            <person name="Suzuki N."/>
            <person name="Ohyama K."/>
            <person name="Kawakami T."/>
            <person name="Sato K."/>
            <person name="Ronald R.N."/>
            <person name="Hishiyama S."/>
            <person name="Inoue K."/>
            <person name="Kameyama T."/>
            <person name="Takahashi A."/>
            <person name="Katayama Y."/>
        </authorList>
    </citation>
    <scope>NUCLEOTIDE SEQUENCE</scope>
    <source>
        <strain evidence="1">UZO 3</strain>
    </source>
</reference>
<organism evidence="1">
    <name type="scientific">Geobacillus thermodenitrificans</name>
    <dbReference type="NCBI Taxonomy" id="33940"/>
    <lineage>
        <taxon>Bacteria</taxon>
        <taxon>Bacillati</taxon>
        <taxon>Bacillota</taxon>
        <taxon>Bacilli</taxon>
        <taxon>Bacillales</taxon>
        <taxon>Anoxybacillaceae</taxon>
        <taxon>Geobacillus</taxon>
    </lineage>
</organism>
<evidence type="ECO:0000313" key="1">
    <source>
        <dbReference type="EMBL" id="BBD20543.1"/>
    </source>
</evidence>
<name>A0A2Z6BF59_GEOTD</name>
<proteinExistence type="predicted"/>
<accession>A0A2Z6BF59</accession>
<dbReference type="EMBL" id="LC375176">
    <property type="protein sequence ID" value="BBD20543.1"/>
    <property type="molecule type" value="Genomic_DNA"/>
</dbReference>
<sequence>MLDVLSPIADHMAHTECYDLQKLTETIGQVKPPACNPMKTRTE</sequence>
<protein>
    <submittedName>
        <fullName evidence="1">Uncharacterized protein</fullName>
    </submittedName>
</protein>
<reference evidence="1" key="1">
    <citation type="journal article" date="2011" name="Chemosphere">
        <title>Novel enzymatic activity of cell free extract from thermophilic Geobacillus sp. UZO 3 catalyzes reductive cleavage of diaryl ether bonds of 2,7-dichlorodibenzo-p-dioxin.</title>
        <authorList>
            <person name="Suzuki Y."/>
            <person name="Nakamura M."/>
            <person name="Otsuka Y."/>
            <person name="Suzuki N."/>
            <person name="Ohyama K."/>
            <person name="Kawakami T."/>
            <person name="Sato K."/>
            <person name="Kajita S."/>
            <person name="Hishiyama S."/>
            <person name="Fujii T."/>
            <person name="Takahashi A."/>
            <person name="Katayama Y."/>
        </authorList>
    </citation>
    <scope>NUCLEOTIDE SEQUENCE</scope>
    <source>
        <strain evidence="1">UZO 3</strain>
    </source>
</reference>
<reference evidence="1" key="2">
    <citation type="journal article" date="2012" name="Environ. Toxicol. Chem.">
        <title>Development of a highly sensitive assay for enzyme-mediated reductive degradation of polychlorinated dibenzo-p-dioxin.</title>
        <authorList>
            <person name="Suzuki Y."/>
            <person name="Nakamura M."/>
            <person name="Otsuka Y."/>
            <person name="Suzuki N."/>
            <person name="Ohyama K."/>
            <person name="Kawakami T."/>
            <person name="Sato K."/>
            <person name="Kajita S."/>
            <person name="Hishiyama S."/>
            <person name="Takahashi A."/>
            <person name="Katayama Y."/>
        </authorList>
    </citation>
    <scope>NUCLEOTIDE SEQUENCE</scope>
    <source>
        <strain evidence="1">UZO 3</strain>
    </source>
</reference>
<dbReference type="AlphaFoldDB" id="A0A2Z6BF59"/>